<dbReference type="VEuPathDB" id="CryptoDB:Vbra_1867"/>
<dbReference type="PhylomeDB" id="A0A0G4H582"/>
<proteinExistence type="predicted"/>
<feature type="compositionally biased region" description="Acidic residues" evidence="1">
    <location>
        <begin position="295"/>
        <end position="309"/>
    </location>
</feature>
<feature type="region of interest" description="Disordered" evidence="1">
    <location>
        <begin position="283"/>
        <end position="309"/>
    </location>
</feature>
<dbReference type="EMBL" id="CDMY01001000">
    <property type="protein sequence ID" value="CEM38770.1"/>
    <property type="molecule type" value="Genomic_DNA"/>
</dbReference>
<sequence>MAFTRFSRVVVLCLALTVAHLIPCGHADCEPDVPGSCPRIIAGNPTGYDPDNYYDGNLYAAGSVFADRAVFAKGSIYSDDDVTAPDDVYALEDVIAFRDVEAFGTVRGRNIITAGFVFVERGVTASENVVAFKDVIAIENVFATRNLTAGDALFADRIILGDADTRYPGWRYEVRAGDIFTNGVVTAREFRANSGLTAGVCRCGDETFSRRVIAGEAVEVQSSDLPTADSQTAEWGEGQRSAAYVDAFRQLPVHSYQDARLGLVADEVRRLLPSAVRTFAKHEIDGERRRSEATEAPEEAEGEDNEADEQMTIDLTQLVFTQMAVIQDLIDEKEQMGERIEGLTKTIEAIVGRIARLEDGSGGDGPTGPH</sequence>
<feature type="compositionally biased region" description="Basic and acidic residues" evidence="1">
    <location>
        <begin position="283"/>
        <end position="293"/>
    </location>
</feature>
<evidence type="ECO:0000313" key="3">
    <source>
        <dbReference type="EMBL" id="CEM38770.1"/>
    </source>
</evidence>
<feature type="signal peptide" evidence="2">
    <location>
        <begin position="1"/>
        <end position="27"/>
    </location>
</feature>
<evidence type="ECO:0000256" key="1">
    <source>
        <dbReference type="SAM" id="MobiDB-lite"/>
    </source>
</evidence>
<accession>A0A0G4H582</accession>
<dbReference type="AlphaFoldDB" id="A0A0G4H582"/>
<evidence type="ECO:0000256" key="2">
    <source>
        <dbReference type="SAM" id="SignalP"/>
    </source>
</evidence>
<name>A0A0G4H582_VITBC</name>
<keyword evidence="4" id="KW-1185">Reference proteome</keyword>
<feature type="chain" id="PRO_5005191593" description="Peptidase S74 domain-containing protein" evidence="2">
    <location>
        <begin position="28"/>
        <end position="370"/>
    </location>
</feature>
<organism evidence="3 4">
    <name type="scientific">Vitrella brassicaformis (strain CCMP3155)</name>
    <dbReference type="NCBI Taxonomy" id="1169540"/>
    <lineage>
        <taxon>Eukaryota</taxon>
        <taxon>Sar</taxon>
        <taxon>Alveolata</taxon>
        <taxon>Colpodellida</taxon>
        <taxon>Vitrellaceae</taxon>
        <taxon>Vitrella</taxon>
    </lineage>
</organism>
<reference evidence="3 4" key="1">
    <citation type="submission" date="2014-11" db="EMBL/GenBank/DDBJ databases">
        <authorList>
            <person name="Zhu J."/>
            <person name="Qi W."/>
            <person name="Song R."/>
        </authorList>
    </citation>
    <scope>NUCLEOTIDE SEQUENCE [LARGE SCALE GENOMIC DNA]</scope>
</reference>
<evidence type="ECO:0000313" key="4">
    <source>
        <dbReference type="Proteomes" id="UP000041254"/>
    </source>
</evidence>
<gene>
    <name evidence="3" type="ORF">Vbra_1867</name>
</gene>
<protein>
    <recommendedName>
        <fullName evidence="5">Peptidase S74 domain-containing protein</fullName>
    </recommendedName>
</protein>
<keyword evidence="2" id="KW-0732">Signal</keyword>
<evidence type="ECO:0008006" key="5">
    <source>
        <dbReference type="Google" id="ProtNLM"/>
    </source>
</evidence>
<dbReference type="InParanoid" id="A0A0G4H582"/>
<dbReference type="Proteomes" id="UP000041254">
    <property type="component" value="Unassembled WGS sequence"/>
</dbReference>